<keyword evidence="12" id="KW-1015">Disulfide bond</keyword>
<dbReference type="PANTHER" id="PTHR22625:SF44">
    <property type="entry name" value="PLEXIN-B"/>
    <property type="match status" value="1"/>
</dbReference>
<protein>
    <recommendedName>
        <fullName evidence="18">Sema domain-containing protein</fullName>
    </recommendedName>
</protein>
<dbReference type="SUPFAM" id="SSF103575">
    <property type="entry name" value="Plexin repeat"/>
    <property type="match status" value="1"/>
</dbReference>
<dbReference type="FunFam" id="2.60.40.10:FF:000728">
    <property type="entry name" value="Plexin D1"/>
    <property type="match status" value="1"/>
</dbReference>
<dbReference type="FunFam" id="1.10.506.10:FF:000027">
    <property type="entry name" value="Plexin A, isoform B"/>
    <property type="match status" value="1"/>
</dbReference>
<dbReference type="InterPro" id="IPR013783">
    <property type="entry name" value="Ig-like_fold"/>
</dbReference>
<dbReference type="Pfam" id="PF01403">
    <property type="entry name" value="Sema"/>
    <property type="match status" value="1"/>
</dbReference>
<dbReference type="InterPro" id="IPR015943">
    <property type="entry name" value="WD40/YVTN_repeat-like_dom_sf"/>
</dbReference>
<dbReference type="Gene3D" id="1.10.506.10">
    <property type="entry name" value="GTPase Activation - p120gap, domain 1"/>
    <property type="match status" value="2"/>
</dbReference>
<dbReference type="InterPro" id="IPR016201">
    <property type="entry name" value="PSI"/>
</dbReference>
<comment type="subcellular location">
    <subcellularLocation>
        <location evidence="1">Cell membrane</location>
        <topology evidence="1">Single-pass type I membrane protein</topology>
    </subcellularLocation>
</comment>
<dbReference type="SUPFAM" id="SSF81296">
    <property type="entry name" value="E set domains"/>
    <property type="match status" value="3"/>
</dbReference>
<accession>A0A482X5Q4</accession>
<dbReference type="Pfam" id="PF17960">
    <property type="entry name" value="TIG_plexin"/>
    <property type="match status" value="1"/>
</dbReference>
<comment type="caution">
    <text evidence="19">The sequence shown here is derived from an EMBL/GenBank/DDBJ whole genome shotgun (WGS) entry which is preliminary data.</text>
</comment>
<dbReference type="SMART" id="SM00429">
    <property type="entry name" value="IPT"/>
    <property type="match status" value="3"/>
</dbReference>
<dbReference type="InterPro" id="IPR041362">
    <property type="entry name" value="TIG2_plexin"/>
</dbReference>
<dbReference type="GO" id="GO:0002116">
    <property type="term" value="C:semaphorin receptor complex"/>
    <property type="evidence" value="ECO:0007669"/>
    <property type="project" value="TreeGrafter"/>
</dbReference>
<keyword evidence="4" id="KW-1003">Cell membrane</keyword>
<evidence type="ECO:0000256" key="16">
    <source>
        <dbReference type="SAM" id="Phobius"/>
    </source>
</evidence>
<dbReference type="InParanoid" id="A0A482X5Q4"/>
<dbReference type="SMART" id="SM00423">
    <property type="entry name" value="PSI"/>
    <property type="match status" value="3"/>
</dbReference>
<dbReference type="FunFam" id="3.10.20.90:FF:000213">
    <property type="entry name" value="Plexin A4, B"/>
    <property type="match status" value="1"/>
</dbReference>
<keyword evidence="5 16" id="KW-0812">Transmembrane</keyword>
<dbReference type="SUPFAM" id="SSF48350">
    <property type="entry name" value="GTPase activation domain, GAP"/>
    <property type="match status" value="1"/>
</dbReference>
<evidence type="ECO:0000256" key="7">
    <source>
        <dbReference type="ARBA" id="ARBA00022737"/>
    </source>
</evidence>
<dbReference type="FunFam" id="1.10.506.10:FF:000005">
    <property type="entry name" value="Plexin A1"/>
    <property type="match status" value="1"/>
</dbReference>
<evidence type="ECO:0000256" key="9">
    <source>
        <dbReference type="ARBA" id="ARBA00022902"/>
    </source>
</evidence>
<keyword evidence="3" id="KW-0217">Developmental protein</keyword>
<evidence type="ECO:0000256" key="8">
    <source>
        <dbReference type="ARBA" id="ARBA00022782"/>
    </source>
</evidence>
<dbReference type="GO" id="GO:0008360">
    <property type="term" value="P:regulation of cell shape"/>
    <property type="evidence" value="ECO:0007669"/>
    <property type="project" value="TreeGrafter"/>
</dbReference>
<dbReference type="PROSITE" id="PS51004">
    <property type="entry name" value="SEMA"/>
    <property type="match status" value="1"/>
</dbReference>
<name>A0A482X5Q4_LAOST</name>
<dbReference type="FunFam" id="2.60.40.10:FF:000203">
    <property type="entry name" value="Plexin B2"/>
    <property type="match status" value="1"/>
</dbReference>
<dbReference type="InterPro" id="IPR014756">
    <property type="entry name" value="Ig_E-set"/>
</dbReference>
<dbReference type="PANTHER" id="PTHR22625">
    <property type="entry name" value="PLEXIN"/>
    <property type="match status" value="1"/>
</dbReference>
<organism evidence="19 20">
    <name type="scientific">Laodelphax striatellus</name>
    <name type="common">Small brown planthopper</name>
    <name type="synonym">Delphax striatella</name>
    <dbReference type="NCBI Taxonomy" id="195883"/>
    <lineage>
        <taxon>Eukaryota</taxon>
        <taxon>Metazoa</taxon>
        <taxon>Ecdysozoa</taxon>
        <taxon>Arthropoda</taxon>
        <taxon>Hexapoda</taxon>
        <taxon>Insecta</taxon>
        <taxon>Pterygota</taxon>
        <taxon>Neoptera</taxon>
        <taxon>Paraneoptera</taxon>
        <taxon>Hemiptera</taxon>
        <taxon>Auchenorrhyncha</taxon>
        <taxon>Fulgoroidea</taxon>
        <taxon>Delphacidae</taxon>
        <taxon>Criomorphinae</taxon>
        <taxon>Laodelphax</taxon>
    </lineage>
</organism>
<dbReference type="InterPro" id="IPR002165">
    <property type="entry name" value="Plexin_repeat"/>
</dbReference>
<dbReference type="Proteomes" id="UP000291343">
    <property type="component" value="Unassembled WGS sequence"/>
</dbReference>
<dbReference type="GO" id="GO:0005886">
    <property type="term" value="C:plasma membrane"/>
    <property type="evidence" value="ECO:0007669"/>
    <property type="project" value="UniProtKB-SubCell"/>
</dbReference>
<dbReference type="Pfam" id="PF20170">
    <property type="entry name" value="Plexin_RBD"/>
    <property type="match status" value="1"/>
</dbReference>
<dbReference type="InterPro" id="IPR001627">
    <property type="entry name" value="Semap_dom"/>
</dbReference>
<evidence type="ECO:0000256" key="1">
    <source>
        <dbReference type="ARBA" id="ARBA00004251"/>
    </source>
</evidence>
<dbReference type="GO" id="GO:0050772">
    <property type="term" value="P:positive regulation of axonogenesis"/>
    <property type="evidence" value="ECO:0007669"/>
    <property type="project" value="TreeGrafter"/>
</dbReference>
<dbReference type="EMBL" id="QKKF02016947">
    <property type="protein sequence ID" value="RZF41225.1"/>
    <property type="molecule type" value="Genomic_DNA"/>
</dbReference>
<dbReference type="FunFam" id="2.60.40.10:FF:000071">
    <property type="entry name" value="Plexin A2"/>
    <property type="match status" value="1"/>
</dbReference>
<evidence type="ECO:0000256" key="17">
    <source>
        <dbReference type="SAM" id="SignalP"/>
    </source>
</evidence>
<evidence type="ECO:0000256" key="13">
    <source>
        <dbReference type="ARBA" id="ARBA00023170"/>
    </source>
</evidence>
<evidence type="ECO:0000256" key="12">
    <source>
        <dbReference type="ARBA" id="ARBA00023157"/>
    </source>
</evidence>
<dbReference type="Gene3D" id="2.130.10.10">
    <property type="entry name" value="YVTN repeat-like/Quinoprotein amine dehydrogenase"/>
    <property type="match status" value="1"/>
</dbReference>
<dbReference type="Pfam" id="PF01833">
    <property type="entry name" value="TIG"/>
    <property type="match status" value="4"/>
</dbReference>
<comment type="caution">
    <text evidence="15">Lacks conserved residue(s) required for the propagation of feature annotation.</text>
</comment>
<keyword evidence="20" id="KW-1185">Reference proteome</keyword>
<dbReference type="GO" id="GO:0030334">
    <property type="term" value="P:regulation of cell migration"/>
    <property type="evidence" value="ECO:0007669"/>
    <property type="project" value="TreeGrafter"/>
</dbReference>
<feature type="domain" description="Sema" evidence="18">
    <location>
        <begin position="21"/>
        <end position="506"/>
    </location>
</feature>
<keyword evidence="8" id="KW-0221">Differentiation</keyword>
<dbReference type="Pfam" id="PF01437">
    <property type="entry name" value="PSI"/>
    <property type="match status" value="1"/>
</dbReference>
<evidence type="ECO:0000256" key="2">
    <source>
        <dbReference type="ARBA" id="ARBA00010297"/>
    </source>
</evidence>
<dbReference type="GO" id="GO:0017154">
    <property type="term" value="F:semaphorin receptor activity"/>
    <property type="evidence" value="ECO:0007669"/>
    <property type="project" value="InterPro"/>
</dbReference>
<feature type="chain" id="PRO_5019822720" description="Sema domain-containing protein" evidence="17">
    <location>
        <begin position="20"/>
        <end position="1933"/>
    </location>
</feature>
<evidence type="ECO:0000256" key="4">
    <source>
        <dbReference type="ARBA" id="ARBA00022475"/>
    </source>
</evidence>
<dbReference type="Pfam" id="PF08337">
    <property type="entry name" value="Plexin_cytopl"/>
    <property type="match status" value="1"/>
</dbReference>
<evidence type="ECO:0000256" key="10">
    <source>
        <dbReference type="ARBA" id="ARBA00022989"/>
    </source>
</evidence>
<evidence type="ECO:0000259" key="18">
    <source>
        <dbReference type="PROSITE" id="PS51004"/>
    </source>
</evidence>
<reference evidence="19 20" key="1">
    <citation type="journal article" date="2017" name="Gigascience">
        <title>Genome sequence of the small brown planthopper, Laodelphax striatellus.</title>
        <authorList>
            <person name="Zhu J."/>
            <person name="Jiang F."/>
            <person name="Wang X."/>
            <person name="Yang P."/>
            <person name="Bao Y."/>
            <person name="Zhao W."/>
            <person name="Wang W."/>
            <person name="Lu H."/>
            <person name="Wang Q."/>
            <person name="Cui N."/>
            <person name="Li J."/>
            <person name="Chen X."/>
            <person name="Luo L."/>
            <person name="Yu J."/>
            <person name="Kang L."/>
            <person name="Cui F."/>
        </authorList>
    </citation>
    <scope>NUCLEOTIDE SEQUENCE [LARGE SCALE GENOMIC DNA]</scope>
    <source>
        <strain evidence="19">Lst14</strain>
    </source>
</reference>
<comment type="similarity">
    <text evidence="2">Belongs to the plexin family.</text>
</comment>
<dbReference type="InterPro" id="IPR013548">
    <property type="entry name" value="Plexin_cytoplasmic_RasGAP_dom"/>
</dbReference>
<dbReference type="CDD" id="cd12205">
    <property type="entry name" value="RasGAP_plexin"/>
    <property type="match status" value="1"/>
</dbReference>
<dbReference type="CDD" id="cd11236">
    <property type="entry name" value="Sema_plexin_like"/>
    <property type="match status" value="1"/>
</dbReference>
<evidence type="ECO:0000313" key="19">
    <source>
        <dbReference type="EMBL" id="RZF41225.1"/>
    </source>
</evidence>
<keyword evidence="9" id="KW-0524">Neurogenesis</keyword>
<evidence type="ECO:0000256" key="14">
    <source>
        <dbReference type="ARBA" id="ARBA00023180"/>
    </source>
</evidence>
<keyword evidence="10 16" id="KW-1133">Transmembrane helix</keyword>
<dbReference type="FunCoup" id="A0A482X5Q4">
    <property type="interactions" value="6"/>
</dbReference>
<dbReference type="GO" id="GO:0008045">
    <property type="term" value="P:motor neuron axon guidance"/>
    <property type="evidence" value="ECO:0007669"/>
    <property type="project" value="TreeGrafter"/>
</dbReference>
<dbReference type="SMART" id="SM00630">
    <property type="entry name" value="Sema"/>
    <property type="match status" value="1"/>
</dbReference>
<keyword evidence="11 16" id="KW-0472">Membrane</keyword>
<evidence type="ECO:0000256" key="11">
    <source>
        <dbReference type="ARBA" id="ARBA00023136"/>
    </source>
</evidence>
<proteinExistence type="inferred from homology"/>
<dbReference type="InterPro" id="IPR036352">
    <property type="entry name" value="Semap_dom_sf"/>
</dbReference>
<dbReference type="InterPro" id="IPR046800">
    <property type="entry name" value="Plexin_RBD"/>
</dbReference>
<dbReference type="InterPro" id="IPR008936">
    <property type="entry name" value="Rho_GTPase_activation_prot"/>
</dbReference>
<keyword evidence="6 17" id="KW-0732">Signal</keyword>
<keyword evidence="7" id="KW-0677">Repeat</keyword>
<evidence type="ECO:0000256" key="6">
    <source>
        <dbReference type="ARBA" id="ARBA00022729"/>
    </source>
</evidence>
<dbReference type="SUPFAM" id="SSF101912">
    <property type="entry name" value="Sema domain"/>
    <property type="match status" value="1"/>
</dbReference>
<dbReference type="Pfam" id="PF18020">
    <property type="entry name" value="TIG_2"/>
    <property type="match status" value="1"/>
</dbReference>
<dbReference type="InterPro" id="IPR031148">
    <property type="entry name" value="Plexin"/>
</dbReference>
<feature type="signal peptide" evidence="17">
    <location>
        <begin position="1"/>
        <end position="19"/>
    </location>
</feature>
<evidence type="ECO:0000256" key="15">
    <source>
        <dbReference type="PROSITE-ProRule" id="PRU00352"/>
    </source>
</evidence>
<evidence type="ECO:0000313" key="20">
    <source>
        <dbReference type="Proteomes" id="UP000291343"/>
    </source>
</evidence>
<dbReference type="GO" id="GO:0097374">
    <property type="term" value="P:sensory neuron axon guidance"/>
    <property type="evidence" value="ECO:0007669"/>
    <property type="project" value="TreeGrafter"/>
</dbReference>
<dbReference type="InterPro" id="IPR002909">
    <property type="entry name" value="IPT_dom"/>
</dbReference>
<dbReference type="Gene3D" id="3.10.20.90">
    <property type="entry name" value="Phosphatidylinositol 3-kinase Catalytic Subunit, Chain A, domain 1"/>
    <property type="match status" value="1"/>
</dbReference>
<gene>
    <name evidence="19" type="ORF">LSTR_LSTR011606</name>
</gene>
<sequence length="1933" mass="214552">MGVVVTALLLHVYLMGAGCNTGASSSSNINSSSSSAVVARFPYAGSSSDCTTRLNHLAIDSKTGRVLVGGVNKLIQLDASLRVEECVLTGPKQDSVLCHARGCDSPDIEKASTDNINKVLVIDAESRMVIACGSILQGACEKFKVDNISSPSQFFPVSVAANDASSSTYAFIGPEDYSGWRPSNVLYVGTTFTRNGEYRHDVPAIASRSLYNLDIAEYSFSKQSLLRIDVKYRDHFLVEYVYGFNSTDFAYFVVVQKRSHLPGQEELGYVTRLARVCIDDANYDSYTEVTLQCSVRSASGTTVDYNLIQDAQLARAGADLASSLAVDAGDYVLAASFSPSRGISDEPLSESALCIFSMDDIEAKFNENIHMCFNGSTKYRNMGYVSGPILNGDCPTAGSTGNILNFCEVGLKISGVAPISTTSAIDFPNTLVTSVTVTTTERHTVIFFGTSSGYLKKVLVTSANSAIEYEEMLIDEGNKVLPDTVIAPNGEHFYALTTTKVLKVAVEHCGSYGNCSACLESKDPYCGWCSLERRCTIRSACQKASHSSPRWLSLGTGQQCIDFEQILPDRIPINQMTMVQLTIRTLPELPSGAKYRCVFGDAEPIDAALTENGLSCGTPQVASRPSIAPNHDHVLVPLSVRSSETNKDFVSRNFAYYDCSAHTKCSDCVRSQWACNWCVYENKCTHNTSNCQRTVISGENNPVHLNFHGVGDCPRIRDPDQKILLPNSVLKEIVVEVENLPHPQVGHTGFQCIVNIEGAKMMISARVDKNKFVICDKTMYSYEANTGEYEASVSIVWNRNHHVDTIGVILYKCDILGSHREHPDCSLCVTRHTKYQCTWCSNTCSFTESCQHQPVNECPKPRIDMIKPLSGPVEGGTLVTIEGSNLGLKEEDVKGKIRVGDTPCTLVEYEVSVRIVCRTGPSPNEKVAAVIIGNQAGYTESSVHFSYKNIQVVGVSPSVGPQSGGTQLAITGQYLNIGSHVSAYLDDLPCHVNATQASSSRLTCVTSRSPLARPVTSITLSIDGANRTLHSETSPPFIYRQDPTVMEIKPLKSFVTGGRMITVHGTNLDIIQNPEMFVYADSYTMPINKSDCTVLNPTQMECPSPTVSFEKVFKQSPGKIQGTRLGLKIGFIMDHVEALMDLEKHFKSLRCQLIYYEDPVVFVFTEKIKLYTGDLLVIEGDNLNVATDESDINVTIGSAPCNVTSLALTQLVCSPPDVQPAPYDELNMKTETGLPLVVVRIGRSLRFPIGYLRYEMMNPYFFPPEAMAGITVAVVCLLLVFIVVLVLYRRKSTQAEREYKRIQIQMDTLESNVRSECKQAFAELQTDMTDLTADLESSGIPTLDHNEYILKVFFPGVRDHPILSNPKARINGPPTNYDAAMLQFEQLIDNKNFVLIFIETLEAQKTFNIRDKVNVASLLMVVLMSKMEYATDILRNLLLRLIDKSVGTKHPQLMLRRTESVVEKMLTNWMALCMYKYLKDYAGSSLFLLYKAIKHQIEKGPVDTVTHDARYSLSEERLLREQINHGVVTIRLIQEDPRYEKIPYQTYQAVHVVQDDVDEKTQCKVLDCDTISQVKSKILDALYKNTPFSLRPSIYDLDLEWRHGRGGHLTLQDEDVTTKSVCGWKKLNTLAHYGVKESAVMSLIPKQNDGYNTNCKTLCQNCTGTYLSNSLSPIMATNGDIESGSNVHVYHLVKPPDDHSYKSTERTHKAIPEIFLTRLLSTKGTIQKFVDDFFTTILTANEALPPAVKWLFDLFDESARRHNIVDPEVIHAWKSNSLPLRFWVNFIKNPDFIFDINKTTEVDSCLSVIAQTFMDACSTTDHRLGKDSPSNKLLFAKDIPHYREMVTRFYCDIAMLPQITDQELSSAMQQLSHSQAGHFHSVSALKELYIYVSKYSEQILESLESDPICQKLHLAHKLENVACTLEGEETSTC</sequence>
<dbReference type="InterPro" id="IPR041019">
    <property type="entry name" value="TIG1_plexin"/>
</dbReference>
<dbReference type="CDD" id="cd01180">
    <property type="entry name" value="IPT_plexin_repeat1"/>
    <property type="match status" value="1"/>
</dbReference>
<dbReference type="GO" id="GO:0120025">
    <property type="term" value="C:plasma membrane bounded cell projection"/>
    <property type="evidence" value="ECO:0007669"/>
    <property type="project" value="UniProtKB-ARBA"/>
</dbReference>
<keyword evidence="14" id="KW-0325">Glycoprotein</keyword>
<dbReference type="OrthoDB" id="125363at2759"/>
<dbReference type="STRING" id="195883.A0A482X5Q4"/>
<dbReference type="GO" id="GO:0007162">
    <property type="term" value="P:negative regulation of cell adhesion"/>
    <property type="evidence" value="ECO:0007669"/>
    <property type="project" value="TreeGrafter"/>
</dbReference>
<feature type="transmembrane region" description="Helical" evidence="16">
    <location>
        <begin position="1266"/>
        <end position="1288"/>
    </location>
</feature>
<evidence type="ECO:0000256" key="3">
    <source>
        <dbReference type="ARBA" id="ARBA00022473"/>
    </source>
</evidence>
<dbReference type="SMR" id="A0A482X5Q4"/>
<dbReference type="Pfam" id="PF24479">
    <property type="entry name" value="PSI_PlexinA-B"/>
    <property type="match status" value="1"/>
</dbReference>
<keyword evidence="13" id="KW-0675">Receptor</keyword>
<evidence type="ECO:0000256" key="5">
    <source>
        <dbReference type="ARBA" id="ARBA00022692"/>
    </source>
</evidence>
<dbReference type="Gene3D" id="2.60.40.10">
    <property type="entry name" value="Immunoglobulins"/>
    <property type="match status" value="6"/>
</dbReference>